<accession>A0A6I4TY91</accession>
<organism evidence="1 2">
    <name type="scientific">Croceibacterium xixiisoli</name>
    <dbReference type="NCBI Taxonomy" id="1476466"/>
    <lineage>
        <taxon>Bacteria</taxon>
        <taxon>Pseudomonadati</taxon>
        <taxon>Pseudomonadota</taxon>
        <taxon>Alphaproteobacteria</taxon>
        <taxon>Sphingomonadales</taxon>
        <taxon>Erythrobacteraceae</taxon>
        <taxon>Croceibacterium</taxon>
    </lineage>
</organism>
<dbReference type="Proteomes" id="UP000469430">
    <property type="component" value="Unassembled WGS sequence"/>
</dbReference>
<evidence type="ECO:0000313" key="2">
    <source>
        <dbReference type="Proteomes" id="UP000469430"/>
    </source>
</evidence>
<dbReference type="RefSeq" id="WP_377019767.1">
    <property type="nucleotide sequence ID" value="NZ_JBHSCP010000002.1"/>
</dbReference>
<protein>
    <submittedName>
        <fullName evidence="1">Uncharacterized protein</fullName>
    </submittedName>
</protein>
<dbReference type="AlphaFoldDB" id="A0A6I4TY91"/>
<proteinExistence type="predicted"/>
<gene>
    <name evidence="1" type="ORF">GRI97_14700</name>
</gene>
<comment type="caution">
    <text evidence="1">The sequence shown here is derived from an EMBL/GenBank/DDBJ whole genome shotgun (WGS) entry which is preliminary data.</text>
</comment>
<reference evidence="1 2" key="1">
    <citation type="submission" date="2019-12" db="EMBL/GenBank/DDBJ databases">
        <title>Genomic-based taxomic classification of the family Erythrobacteraceae.</title>
        <authorList>
            <person name="Xu L."/>
        </authorList>
    </citation>
    <scope>NUCLEOTIDE SEQUENCE [LARGE SCALE GENOMIC DNA]</scope>
    <source>
        <strain evidence="1 2">S36</strain>
    </source>
</reference>
<name>A0A6I4TY91_9SPHN</name>
<sequence length="141" mass="15567">MLVACAALYGGWRFWFHEEPRASGPLAAELLAHVAEGGDSGKLTATIDAHIPRQTPLDARLTVLERNGFDCAIRPARVAGSRELSCRRPVEGQRYCQRINYFAYQTGAGEILESLAALYKVSSRQMVWGRCPYEPPSVGEI</sequence>
<keyword evidence="2" id="KW-1185">Reference proteome</keyword>
<dbReference type="EMBL" id="WTYJ01000003">
    <property type="protein sequence ID" value="MXP00241.1"/>
    <property type="molecule type" value="Genomic_DNA"/>
</dbReference>
<evidence type="ECO:0000313" key="1">
    <source>
        <dbReference type="EMBL" id="MXP00241.1"/>
    </source>
</evidence>